<reference evidence="1 2" key="1">
    <citation type="submission" date="2019-03" db="EMBL/GenBank/DDBJ databases">
        <title>Deep-cultivation of Planctomycetes and their phenomic and genomic characterization uncovers novel biology.</title>
        <authorList>
            <person name="Wiegand S."/>
            <person name="Jogler M."/>
            <person name="Boedeker C."/>
            <person name="Pinto D."/>
            <person name="Vollmers J."/>
            <person name="Rivas-Marin E."/>
            <person name="Kohn T."/>
            <person name="Peeters S.H."/>
            <person name="Heuer A."/>
            <person name="Rast P."/>
            <person name="Oberbeckmann S."/>
            <person name="Bunk B."/>
            <person name="Jeske O."/>
            <person name="Meyerdierks A."/>
            <person name="Storesund J.E."/>
            <person name="Kallscheuer N."/>
            <person name="Luecker S."/>
            <person name="Lage O.M."/>
            <person name="Pohl T."/>
            <person name="Merkel B.J."/>
            <person name="Hornburger P."/>
            <person name="Mueller R.-W."/>
            <person name="Bruemmer F."/>
            <person name="Labrenz M."/>
            <person name="Spormann A.M."/>
            <person name="Op den Camp H."/>
            <person name="Overmann J."/>
            <person name="Amann R."/>
            <person name="Jetten M.S.M."/>
            <person name="Mascher T."/>
            <person name="Medema M.H."/>
            <person name="Devos D.P."/>
            <person name="Kaster A.-K."/>
            <person name="Ovreas L."/>
            <person name="Rohde M."/>
            <person name="Galperin M.Y."/>
            <person name="Jogler C."/>
        </authorList>
    </citation>
    <scope>NUCLEOTIDE SEQUENCE [LARGE SCALE GENOMIC DNA]</scope>
    <source>
        <strain evidence="1 2">V144</strain>
    </source>
</reference>
<organism evidence="1 2">
    <name type="scientific">Gimesia aquarii</name>
    <dbReference type="NCBI Taxonomy" id="2527964"/>
    <lineage>
        <taxon>Bacteria</taxon>
        <taxon>Pseudomonadati</taxon>
        <taxon>Planctomycetota</taxon>
        <taxon>Planctomycetia</taxon>
        <taxon>Planctomycetales</taxon>
        <taxon>Planctomycetaceae</taxon>
        <taxon>Gimesia</taxon>
    </lineage>
</organism>
<evidence type="ECO:0000313" key="1">
    <source>
        <dbReference type="EMBL" id="QDT96248.1"/>
    </source>
</evidence>
<dbReference type="Proteomes" id="UP000318704">
    <property type="component" value="Chromosome"/>
</dbReference>
<dbReference type="AlphaFoldDB" id="A0A517VTA8"/>
<proteinExistence type="predicted"/>
<dbReference type="RefSeq" id="WP_144984044.1">
    <property type="nucleotide sequence ID" value="NZ_CP037920.1"/>
</dbReference>
<dbReference type="EMBL" id="CP037920">
    <property type="protein sequence ID" value="QDT96248.1"/>
    <property type="molecule type" value="Genomic_DNA"/>
</dbReference>
<name>A0A517VTA8_9PLAN</name>
<accession>A0A517VTA8</accession>
<evidence type="ECO:0000313" key="2">
    <source>
        <dbReference type="Proteomes" id="UP000318704"/>
    </source>
</evidence>
<protein>
    <submittedName>
        <fullName evidence="1">Uncharacterized protein</fullName>
    </submittedName>
</protein>
<sequence length="116" mass="13025">MTGRIFIAMVIATATTCITHAQEKPVDDSGYPYSILLKRGQDTLVHASDDSIVEYYHPHATDDWKIVMNITPTKERATWVALGPQGPIRVQGVVILRLEGSGTNDLKLKYRYIKRP</sequence>
<dbReference type="KEGG" id="gaw:V144x_17010"/>
<gene>
    <name evidence="1" type="ORF">V144x_17010</name>
</gene>